<dbReference type="STRING" id="3821.A0A151SGZ7"/>
<keyword evidence="3" id="KW-1185">Reference proteome</keyword>
<dbReference type="EMBL" id="CM003613">
    <property type="protein sequence ID" value="KYP54110.1"/>
    <property type="molecule type" value="Genomic_DNA"/>
</dbReference>
<dbReference type="OMA" id="WLPYMED"/>
<proteinExistence type="predicted"/>
<accession>A0A151SGZ7</accession>
<dbReference type="AlphaFoldDB" id="A0A151SGZ7"/>
<dbReference type="InterPro" id="IPR019557">
    <property type="entry name" value="AminoTfrase-like_pln_mobile"/>
</dbReference>
<evidence type="ECO:0000313" key="3">
    <source>
        <dbReference type="Proteomes" id="UP000075243"/>
    </source>
</evidence>
<name>A0A151SGZ7_CAJCA</name>
<protein>
    <submittedName>
        <fullName evidence="2">Serine/threonine protein phosphatase 7 long form isogeny</fullName>
    </submittedName>
</protein>
<reference evidence="2 3" key="1">
    <citation type="journal article" date="2012" name="Nat. Biotechnol.">
        <title>Draft genome sequence of pigeonpea (Cajanus cajan), an orphan legume crop of resource-poor farmers.</title>
        <authorList>
            <person name="Varshney R.K."/>
            <person name="Chen W."/>
            <person name="Li Y."/>
            <person name="Bharti A.K."/>
            <person name="Saxena R.K."/>
            <person name="Schlueter J.A."/>
            <person name="Donoghue M.T."/>
            <person name="Azam S."/>
            <person name="Fan G."/>
            <person name="Whaley A.M."/>
            <person name="Farmer A.D."/>
            <person name="Sheridan J."/>
            <person name="Iwata A."/>
            <person name="Tuteja R."/>
            <person name="Penmetsa R.V."/>
            <person name="Wu W."/>
            <person name="Upadhyaya H.D."/>
            <person name="Yang S.P."/>
            <person name="Shah T."/>
            <person name="Saxena K.B."/>
            <person name="Michael T."/>
            <person name="McCombie W.R."/>
            <person name="Yang B."/>
            <person name="Zhang G."/>
            <person name="Yang H."/>
            <person name="Wang J."/>
            <person name="Spillane C."/>
            <person name="Cook D.R."/>
            <person name="May G.D."/>
            <person name="Xu X."/>
            <person name="Jackson S.A."/>
        </authorList>
    </citation>
    <scope>NUCLEOTIDE SEQUENCE [LARGE SCALE GENOMIC DNA]</scope>
    <source>
        <strain evidence="3">cv. Asha</strain>
    </source>
</reference>
<dbReference type="PANTHER" id="PTHR46033:SF8">
    <property type="entry name" value="PROTEIN MAINTENANCE OF MERISTEMS-LIKE"/>
    <property type="match status" value="1"/>
</dbReference>
<dbReference type="InterPro" id="IPR044824">
    <property type="entry name" value="MAIN-like"/>
</dbReference>
<dbReference type="Proteomes" id="UP000075243">
    <property type="component" value="Chromosome 11"/>
</dbReference>
<evidence type="ECO:0000313" key="2">
    <source>
        <dbReference type="EMBL" id="KYP54110.1"/>
    </source>
</evidence>
<sequence length="442" mass="51826">MDDSLLRLQPFHISEHIWNEAEDRVLKVRSEKQSELRGGDIPAAVQDLLQRAGFMGMAQISYFPVDNHLISALVERWRPETHTFHMSFGECTITLEDVAILLGLKISGAPITGYASMDWGALVQRLLGMTPPEAMLVGGRLRMRWIDQHFSDVSEHIHSQEQLERYTRAFILRMIGGYLLTDHSSSFVSLRYLSFLEDLDVCGQMSWGSCVLANMYRELCVATNYDHKEIAGSGILLQLWAWYRFPFIAPPHPPLSTFHVPLGARWNYALHKPREETKEKIVKYRDYFDRLKREDFVWQPYLELLPTLPPYCLEDSHVWRSTVPLINFHIVEYHYADRVMRQFGMVQHIPAPPIHPEKLHDLSLRGKDNTDWSRMHVQFVQEWQSRHHRVWTQPACDTPHLSYSSEYMVWYRKHTRRWISPSSAKEGYVVSTNVRMFLNNYL</sequence>
<dbReference type="Pfam" id="PF10536">
    <property type="entry name" value="PMD"/>
    <property type="match status" value="1"/>
</dbReference>
<gene>
    <name evidence="2" type="ORF">KK1_000284</name>
</gene>
<dbReference type="Gramene" id="C.cajan_00275.t">
    <property type="protein sequence ID" value="C.cajan_00275.t"/>
    <property type="gene ID" value="C.cajan_00275"/>
</dbReference>
<feature type="domain" description="Aminotransferase-like plant mobile" evidence="1">
    <location>
        <begin position="53"/>
        <end position="412"/>
    </location>
</feature>
<dbReference type="PANTHER" id="PTHR46033">
    <property type="entry name" value="PROTEIN MAIN-LIKE 2"/>
    <property type="match status" value="1"/>
</dbReference>
<organism evidence="2 3">
    <name type="scientific">Cajanus cajan</name>
    <name type="common">Pigeon pea</name>
    <name type="synonym">Cajanus indicus</name>
    <dbReference type="NCBI Taxonomy" id="3821"/>
    <lineage>
        <taxon>Eukaryota</taxon>
        <taxon>Viridiplantae</taxon>
        <taxon>Streptophyta</taxon>
        <taxon>Embryophyta</taxon>
        <taxon>Tracheophyta</taxon>
        <taxon>Spermatophyta</taxon>
        <taxon>Magnoliopsida</taxon>
        <taxon>eudicotyledons</taxon>
        <taxon>Gunneridae</taxon>
        <taxon>Pentapetalae</taxon>
        <taxon>rosids</taxon>
        <taxon>fabids</taxon>
        <taxon>Fabales</taxon>
        <taxon>Fabaceae</taxon>
        <taxon>Papilionoideae</taxon>
        <taxon>50 kb inversion clade</taxon>
        <taxon>NPAAA clade</taxon>
        <taxon>indigoferoid/millettioid clade</taxon>
        <taxon>Phaseoleae</taxon>
        <taxon>Cajanus</taxon>
    </lineage>
</organism>
<evidence type="ECO:0000259" key="1">
    <source>
        <dbReference type="Pfam" id="PF10536"/>
    </source>
</evidence>
<dbReference type="GO" id="GO:0010073">
    <property type="term" value="P:meristem maintenance"/>
    <property type="evidence" value="ECO:0007669"/>
    <property type="project" value="InterPro"/>
</dbReference>